<dbReference type="InterPro" id="IPR013802">
    <property type="entry name" value="Formiminotransferase_C"/>
</dbReference>
<keyword evidence="6" id="KW-0369">Histidine metabolism</keyword>
<dbReference type="GO" id="GO:0005542">
    <property type="term" value="F:folic acid binding"/>
    <property type="evidence" value="ECO:0007669"/>
    <property type="project" value="UniProtKB-KW"/>
</dbReference>
<keyword evidence="7" id="KW-0290">Folate-binding</keyword>
<evidence type="ECO:0000256" key="6">
    <source>
        <dbReference type="ARBA" id="ARBA00022808"/>
    </source>
</evidence>
<dbReference type="AlphaFoldDB" id="A0A1M4TUU8"/>
<dbReference type="GO" id="GO:0019556">
    <property type="term" value="P:L-histidine catabolic process to glutamate and formamide"/>
    <property type="evidence" value="ECO:0007669"/>
    <property type="project" value="UniProtKB-UniPathway"/>
</dbReference>
<dbReference type="InterPro" id="IPR022384">
    <property type="entry name" value="FormiminoTrfase_cat_dom_sf"/>
</dbReference>
<evidence type="ECO:0000259" key="8">
    <source>
        <dbReference type="SMART" id="SM01221"/>
    </source>
</evidence>
<dbReference type="RefSeq" id="WP_073341333.1">
    <property type="nucleotide sequence ID" value="NZ_FQVH01000002.1"/>
</dbReference>
<dbReference type="PANTHER" id="PTHR12234">
    <property type="entry name" value="FORMIMINOTRANSFERASE-CYCLODEAMINASE"/>
    <property type="match status" value="1"/>
</dbReference>
<dbReference type="Gene3D" id="3.30.70.670">
    <property type="entry name" value="Formiminotransferase, C-terminal subdomain"/>
    <property type="match status" value="1"/>
</dbReference>
<dbReference type="GO" id="GO:0005737">
    <property type="term" value="C:cytoplasm"/>
    <property type="evidence" value="ECO:0007669"/>
    <property type="project" value="UniProtKB-SubCell"/>
</dbReference>
<dbReference type="PANTHER" id="PTHR12234:SF8">
    <property type="entry name" value="FORMIMINOTRANSFERASE-CYCLODEAMINASE"/>
    <property type="match status" value="1"/>
</dbReference>
<evidence type="ECO:0000256" key="3">
    <source>
        <dbReference type="ARBA" id="ARBA00012252"/>
    </source>
</evidence>
<evidence type="ECO:0000259" key="9">
    <source>
        <dbReference type="SMART" id="SM01222"/>
    </source>
</evidence>
<dbReference type="InterPro" id="IPR004227">
    <property type="entry name" value="Formiminotransferase_cat"/>
</dbReference>
<dbReference type="SUPFAM" id="SSF55116">
    <property type="entry name" value="Formiminotransferase domain of formiminotransferase-cyclodeaminase"/>
    <property type="match status" value="2"/>
</dbReference>
<dbReference type="GO" id="GO:0019557">
    <property type="term" value="P:L-histidine catabolic process to glutamate and formate"/>
    <property type="evidence" value="ECO:0007669"/>
    <property type="project" value="UniProtKB-UniPathway"/>
</dbReference>
<dbReference type="Gene3D" id="3.30.990.10">
    <property type="entry name" value="Formiminotransferase, N-terminal subdomain"/>
    <property type="match status" value="1"/>
</dbReference>
<dbReference type="EMBL" id="FQVH01000002">
    <property type="protein sequence ID" value="SHE48261.1"/>
    <property type="molecule type" value="Genomic_DNA"/>
</dbReference>
<dbReference type="InterPro" id="IPR037070">
    <property type="entry name" value="Formiminotransferase_C_sf"/>
</dbReference>
<dbReference type="InterPro" id="IPR051623">
    <property type="entry name" value="FTCD"/>
</dbReference>
<keyword evidence="4" id="KW-0963">Cytoplasm</keyword>
<comment type="subcellular location">
    <subcellularLocation>
        <location evidence="1">Cytoplasm</location>
    </subcellularLocation>
</comment>
<dbReference type="InterPro" id="IPR037064">
    <property type="entry name" value="Formiminotransferase_N_sf"/>
</dbReference>
<name>A0A1M4TUU8_9THEO</name>
<dbReference type="Proteomes" id="UP000184088">
    <property type="component" value="Unassembled WGS sequence"/>
</dbReference>
<gene>
    <name evidence="10" type="ORF">SAMN02746089_00307</name>
</gene>
<dbReference type="OrthoDB" id="9773217at2"/>
<reference evidence="10 11" key="1">
    <citation type="submission" date="2016-11" db="EMBL/GenBank/DDBJ databases">
        <authorList>
            <person name="Jaros S."/>
            <person name="Januszkiewicz K."/>
            <person name="Wedrychowicz H."/>
        </authorList>
    </citation>
    <scope>NUCLEOTIDE SEQUENCE [LARGE SCALE GENOMIC DNA]</scope>
    <source>
        <strain evidence="10 11">DSM 17918</strain>
    </source>
</reference>
<comment type="pathway">
    <text evidence="2">Amino-acid degradation; L-histidine degradation into L-glutamate; L-glutamate from N-formimidoyl-L-glutamate (transferase route): step 1/1.</text>
</comment>
<keyword evidence="11" id="KW-1185">Reference proteome</keyword>
<feature type="domain" description="Formiminotransferase N-terminal subdomain" evidence="9">
    <location>
        <begin position="4"/>
        <end position="181"/>
    </location>
</feature>
<dbReference type="Pfam" id="PF02971">
    <property type="entry name" value="FTCD"/>
    <property type="match status" value="1"/>
</dbReference>
<accession>A0A1M4TUU8</accession>
<organism evidence="10 11">
    <name type="scientific">Caldanaerobius fijiensis DSM 17918</name>
    <dbReference type="NCBI Taxonomy" id="1121256"/>
    <lineage>
        <taxon>Bacteria</taxon>
        <taxon>Bacillati</taxon>
        <taxon>Bacillota</taxon>
        <taxon>Clostridia</taxon>
        <taxon>Thermoanaerobacterales</taxon>
        <taxon>Thermoanaerobacteraceae</taxon>
        <taxon>Caldanaerobius</taxon>
    </lineage>
</organism>
<evidence type="ECO:0000313" key="10">
    <source>
        <dbReference type="EMBL" id="SHE48261.1"/>
    </source>
</evidence>
<evidence type="ECO:0000256" key="5">
    <source>
        <dbReference type="ARBA" id="ARBA00022679"/>
    </source>
</evidence>
<feature type="domain" description="Formiminotransferase C-terminal subdomain" evidence="8">
    <location>
        <begin position="182"/>
        <end position="296"/>
    </location>
</feature>
<dbReference type="NCBIfam" id="TIGR02024">
    <property type="entry name" value="FtcD"/>
    <property type="match status" value="1"/>
</dbReference>
<evidence type="ECO:0000256" key="4">
    <source>
        <dbReference type="ARBA" id="ARBA00022490"/>
    </source>
</evidence>
<dbReference type="UniPathway" id="UPA00379">
    <property type="reaction ID" value="UER00555"/>
</dbReference>
<dbReference type="Pfam" id="PF07837">
    <property type="entry name" value="FTCD_N"/>
    <property type="match status" value="1"/>
</dbReference>
<dbReference type="GO" id="GO:0030409">
    <property type="term" value="F:glutamate formimidoyltransferase activity"/>
    <property type="evidence" value="ECO:0007669"/>
    <property type="project" value="UniProtKB-EC"/>
</dbReference>
<evidence type="ECO:0000256" key="1">
    <source>
        <dbReference type="ARBA" id="ARBA00004496"/>
    </source>
</evidence>
<evidence type="ECO:0000256" key="2">
    <source>
        <dbReference type="ARBA" id="ARBA00005082"/>
    </source>
</evidence>
<evidence type="ECO:0000313" key="11">
    <source>
        <dbReference type="Proteomes" id="UP000184088"/>
    </source>
</evidence>
<dbReference type="STRING" id="1121256.SAMN02746089_00307"/>
<dbReference type="InterPro" id="IPR012886">
    <property type="entry name" value="Formiminotransferase_N"/>
</dbReference>
<keyword evidence="5 10" id="KW-0808">Transferase</keyword>
<dbReference type="SMART" id="SM01222">
    <property type="entry name" value="FTCD_N"/>
    <property type="match status" value="1"/>
</dbReference>
<dbReference type="EC" id="2.1.2.5" evidence="3"/>
<proteinExistence type="predicted"/>
<evidence type="ECO:0000256" key="7">
    <source>
        <dbReference type="ARBA" id="ARBA00022954"/>
    </source>
</evidence>
<sequence length="299" mass="33409">MTKKIVECVPNFSEGRDKDVMEAIADAIRQVDGVKLLDYSGDPDHNRSVYTFIGQPESVVNAAFNACRVAAQRIDMSQHRGEHPRMGAADVVPLIPISGVSIEECIELAKKLGNLIGQELSIPVYLYGYAATKPNRVELSDIRKGQYEGFFSKIKKPEWIPDYGPYEVNVKSGVTAVGVRKPLIAFNVNLNTNNIKIAQEIAKSVRYISGGLRYVKALGIRLNRDGIVQVSMNLVDYEKTPIYRVLELIKVEAKRYGVSVIGTEIIGLVPIKAILDSLKYYMQLEDLDVDKILETRLYE</sequence>
<protein>
    <recommendedName>
        <fullName evidence="3">glutamate formimidoyltransferase</fullName>
        <ecNumber evidence="3">2.1.2.5</ecNumber>
    </recommendedName>
</protein>
<dbReference type="SMART" id="SM01221">
    <property type="entry name" value="FTCD"/>
    <property type="match status" value="1"/>
</dbReference>